<accession>A0ABX0GB96</accession>
<keyword evidence="2" id="KW-1185">Reference proteome</keyword>
<gene>
    <name evidence="1" type="ORF">G8O29_17775</name>
</gene>
<evidence type="ECO:0000313" key="2">
    <source>
        <dbReference type="Proteomes" id="UP001515660"/>
    </source>
</evidence>
<comment type="caution">
    <text evidence="1">The sequence shown here is derived from an EMBL/GenBank/DDBJ whole genome shotgun (WGS) entry which is preliminary data.</text>
</comment>
<evidence type="ECO:0000313" key="1">
    <source>
        <dbReference type="EMBL" id="NHB78551.1"/>
    </source>
</evidence>
<reference evidence="1 2" key="1">
    <citation type="journal article" date="2022" name="Microorganisms">
        <title>Genome Sequence and Characterization of a Xanthorhodopsin-Containing, Aerobic Anoxygenic Phototrophic Rhodobacter Species, Isolated from Mesophilic Conditions at Yellowstone National Park.</title>
        <authorList>
            <person name="Kyndt J.A."/>
            <person name="Robertson S."/>
            <person name="Shoffstall I.B."/>
            <person name="Ramaley R.F."/>
            <person name="Meyer T.E."/>
        </authorList>
    </citation>
    <scope>NUCLEOTIDE SEQUENCE [LARGE SCALE GENOMIC DNA]</scope>
    <source>
        <strain evidence="1 2">M37P</strain>
    </source>
</reference>
<proteinExistence type="predicted"/>
<name>A0ABX0GB96_9RHOB</name>
<dbReference type="Proteomes" id="UP001515660">
    <property type="component" value="Unassembled WGS sequence"/>
</dbReference>
<organism evidence="1 2">
    <name type="scientific">Rhodobacter calidifons</name>
    <dbReference type="NCBI Taxonomy" id="2715277"/>
    <lineage>
        <taxon>Bacteria</taxon>
        <taxon>Pseudomonadati</taxon>
        <taxon>Pseudomonadota</taxon>
        <taxon>Alphaproteobacteria</taxon>
        <taxon>Rhodobacterales</taxon>
        <taxon>Rhodobacter group</taxon>
        <taxon>Rhodobacter</taxon>
    </lineage>
</organism>
<protein>
    <submittedName>
        <fullName evidence="1">Uncharacterized protein</fullName>
    </submittedName>
</protein>
<sequence length="100" mass="10890">MLLERTISQLDTGSIPPARAQALGQLGYMQWLGALQPMADYRAEAMRAYAAAQPFLRTSPAVAVFCDLLVASTRMPIEPMPLALPARHRRGGARARRAAI</sequence>
<dbReference type="RefSeq" id="WP_166404546.1">
    <property type="nucleotide sequence ID" value="NZ_JAANHS010000032.1"/>
</dbReference>
<dbReference type="EMBL" id="JAANHS010000032">
    <property type="protein sequence ID" value="NHB78551.1"/>
    <property type="molecule type" value="Genomic_DNA"/>
</dbReference>